<dbReference type="Proteomes" id="UP000254571">
    <property type="component" value="Unassembled WGS sequence"/>
</dbReference>
<dbReference type="EMBL" id="UGMX01000002">
    <property type="protein sequence ID" value="STW06031.1"/>
    <property type="molecule type" value="Genomic_DNA"/>
</dbReference>
<evidence type="ECO:0000313" key="2">
    <source>
        <dbReference type="Proteomes" id="UP000254571"/>
    </source>
</evidence>
<protein>
    <submittedName>
        <fullName evidence="1">Uncharacterized protein</fullName>
    </submittedName>
</protein>
<comment type="caution">
    <text evidence="1">The sequence shown here is derived from an EMBL/GenBank/DDBJ whole genome shotgun (WGS) entry which is preliminary data.</text>
</comment>
<sequence length="310" mass="36225">MVKPNWDNFKAKFNENPQDNFEWFCYLLFCQEFKIPAGIFRYKNQSGIETNPITKDNELIGWQSKFYDTKLSDNKADLIEMIGKSKKAYPGLSKIIFYTNQEWGQGRKSHEPEDEKNADNYLENVGNINDPKIKIEVDQKAYESGIEIVWRVASFFESPFVIVENEKIAKHFFSLNESIFDLLEEKRKHTENVLYEIQTNIEFKDRSIEIDRRHCIELLHENLVQKKIVIVSGEGGVGKTAVIKKIYEAEKQCTPFYVFKASEFKKDSINELFGAHGLDDFSNAHKDELRKIIVVDSAEKLLETDQYRSF</sequence>
<evidence type="ECO:0000313" key="1">
    <source>
        <dbReference type="EMBL" id="STW06031.1"/>
    </source>
</evidence>
<name>A0A7H4P0R6_9ENTR</name>
<proteinExistence type="predicted"/>
<organism evidence="1 2">
    <name type="scientific">Klebsiella grimontii</name>
    <dbReference type="NCBI Taxonomy" id="2058152"/>
    <lineage>
        <taxon>Bacteria</taxon>
        <taxon>Pseudomonadati</taxon>
        <taxon>Pseudomonadota</taxon>
        <taxon>Gammaproteobacteria</taxon>
        <taxon>Enterobacterales</taxon>
        <taxon>Enterobacteriaceae</taxon>
        <taxon>Klebsiella/Raoultella group</taxon>
        <taxon>Klebsiella</taxon>
    </lineage>
</organism>
<reference evidence="1 2" key="1">
    <citation type="submission" date="2018-06" db="EMBL/GenBank/DDBJ databases">
        <authorList>
            <consortium name="Pathogen Informatics"/>
            <person name="Doyle S."/>
        </authorList>
    </citation>
    <scope>NUCLEOTIDE SEQUENCE [LARGE SCALE GENOMIC DNA]</scope>
    <source>
        <strain evidence="1 2">NCTC9149</strain>
    </source>
</reference>
<dbReference type="Gene3D" id="3.40.50.300">
    <property type="entry name" value="P-loop containing nucleotide triphosphate hydrolases"/>
    <property type="match status" value="1"/>
</dbReference>
<dbReference type="AlphaFoldDB" id="A0A7H4P0R6"/>
<accession>A0A7H4P0R6</accession>
<dbReference type="SUPFAM" id="SSF52540">
    <property type="entry name" value="P-loop containing nucleoside triphosphate hydrolases"/>
    <property type="match status" value="1"/>
</dbReference>
<gene>
    <name evidence="1" type="ORF">NCTC9149_02432</name>
</gene>
<dbReference type="InterPro" id="IPR027417">
    <property type="entry name" value="P-loop_NTPase"/>
</dbReference>